<dbReference type="Gene3D" id="2.130.10.10">
    <property type="entry name" value="YVTN repeat-like/Quinoprotein amine dehydrogenase"/>
    <property type="match status" value="1"/>
</dbReference>
<dbReference type="GO" id="GO:0003714">
    <property type="term" value="F:transcription corepressor activity"/>
    <property type="evidence" value="ECO:0007669"/>
    <property type="project" value="InterPro"/>
</dbReference>
<dbReference type="SMART" id="SM00667">
    <property type="entry name" value="LisH"/>
    <property type="match status" value="1"/>
</dbReference>
<dbReference type="SMART" id="SM00320">
    <property type="entry name" value="WD40"/>
    <property type="match status" value="6"/>
</dbReference>
<dbReference type="InterPro" id="IPR001680">
    <property type="entry name" value="WD40_rpt"/>
</dbReference>
<dbReference type="PROSITE" id="PS50294">
    <property type="entry name" value="WD_REPEATS_REGION"/>
    <property type="match status" value="3"/>
</dbReference>
<evidence type="ECO:0000313" key="9">
    <source>
        <dbReference type="Proteomes" id="UP000738402"/>
    </source>
</evidence>
<dbReference type="SUPFAM" id="SSF50978">
    <property type="entry name" value="WD40 repeat-like"/>
    <property type="match status" value="1"/>
</dbReference>
<accession>A0AAN6D3W6</accession>
<feature type="repeat" description="WD" evidence="5">
    <location>
        <begin position="318"/>
        <end position="359"/>
    </location>
</feature>
<dbReference type="InterPro" id="IPR015943">
    <property type="entry name" value="WD40/YVTN_repeat-like_dom_sf"/>
</dbReference>
<evidence type="ECO:0000313" key="6">
    <source>
        <dbReference type="EMBL" id="KAG7726351.1"/>
    </source>
</evidence>
<evidence type="ECO:0000256" key="2">
    <source>
        <dbReference type="ARBA" id="ARBA00022574"/>
    </source>
</evidence>
<feature type="repeat" description="WD" evidence="5">
    <location>
        <begin position="406"/>
        <end position="447"/>
    </location>
</feature>
<feature type="repeat" description="WD" evidence="5">
    <location>
        <begin position="229"/>
        <end position="270"/>
    </location>
</feature>
<comment type="caution">
    <text evidence="6">The sequence shown here is derived from an EMBL/GenBank/DDBJ whole genome shotgun (WGS) entry which is preliminary data.</text>
</comment>
<evidence type="ECO:0000256" key="5">
    <source>
        <dbReference type="PROSITE-ProRule" id="PRU00221"/>
    </source>
</evidence>
<evidence type="ECO:0008006" key="10">
    <source>
        <dbReference type="Google" id="ProtNLM"/>
    </source>
</evidence>
<protein>
    <recommendedName>
        <fullName evidence="10">SIR4-interacting protein SIF2</fullName>
    </recommendedName>
</protein>
<dbReference type="InterPro" id="IPR020472">
    <property type="entry name" value="WD40_PAC1"/>
</dbReference>
<dbReference type="EMBL" id="JAHLUH010000009">
    <property type="protein sequence ID" value="KAG7726351.1"/>
    <property type="molecule type" value="Genomic_DNA"/>
</dbReference>
<evidence type="ECO:0000313" key="8">
    <source>
        <dbReference type="Proteomes" id="UP000697297"/>
    </source>
</evidence>
<dbReference type="Proteomes" id="UP000697297">
    <property type="component" value="Unassembled WGS sequence"/>
</dbReference>
<feature type="repeat" description="WD" evidence="5">
    <location>
        <begin position="360"/>
        <end position="404"/>
    </location>
</feature>
<dbReference type="Pfam" id="PF00400">
    <property type="entry name" value="WD40"/>
    <property type="match status" value="5"/>
</dbReference>
<evidence type="ECO:0000256" key="1">
    <source>
        <dbReference type="ARBA" id="ARBA00004123"/>
    </source>
</evidence>
<dbReference type="PROSITE" id="PS50896">
    <property type="entry name" value="LISH"/>
    <property type="match status" value="1"/>
</dbReference>
<keyword evidence="3" id="KW-0677">Repeat</keyword>
<keyword evidence="8" id="KW-1185">Reference proteome</keyword>
<dbReference type="PANTHER" id="PTHR22846:SF2">
    <property type="entry name" value="F-BOX-LIKE_WD REPEAT-CONTAINING PROTEIN EBI"/>
    <property type="match status" value="1"/>
</dbReference>
<dbReference type="Proteomes" id="UP000738402">
    <property type="component" value="Unassembled WGS sequence"/>
</dbReference>
<feature type="repeat" description="WD" evidence="5">
    <location>
        <begin position="195"/>
        <end position="220"/>
    </location>
</feature>
<reference evidence="6 8" key="1">
    <citation type="journal article" date="2021" name="G3 (Bethesda)">
        <title>Genomic diversity, chromosomal rearrangements, and interspecies hybridization in the ogataea polymorpha species complex.</title>
        <authorList>
            <person name="Hanson S.J."/>
            <person name="Cinneide E.O."/>
            <person name="Salzberg L.I."/>
            <person name="Wolfe K.H."/>
            <person name="McGowan J."/>
            <person name="Fitzpatrick D.A."/>
            <person name="Matlin K."/>
        </authorList>
    </citation>
    <scope>NUCLEOTIDE SEQUENCE</scope>
    <source>
        <strain evidence="7">81-436-3</strain>
        <strain evidence="6">83-405-1</strain>
    </source>
</reference>
<dbReference type="InterPro" id="IPR006594">
    <property type="entry name" value="LisH"/>
</dbReference>
<dbReference type="GO" id="GO:0034967">
    <property type="term" value="C:Set3 complex"/>
    <property type="evidence" value="ECO:0007669"/>
    <property type="project" value="TreeGrafter"/>
</dbReference>
<dbReference type="EMBL" id="JAHLUN010000007">
    <property type="protein sequence ID" value="KAG7765121.1"/>
    <property type="molecule type" value="Genomic_DNA"/>
</dbReference>
<dbReference type="PROSITE" id="PS50082">
    <property type="entry name" value="WD_REPEATS_2"/>
    <property type="match status" value="5"/>
</dbReference>
<dbReference type="PRINTS" id="PR00320">
    <property type="entry name" value="GPROTEINBRPT"/>
</dbReference>
<keyword evidence="4" id="KW-0539">Nucleus</keyword>
<keyword evidence="2 5" id="KW-0853">WD repeat</keyword>
<dbReference type="AlphaFoldDB" id="A0AAN6D3W6"/>
<dbReference type="InterPro" id="IPR036322">
    <property type="entry name" value="WD40_repeat_dom_sf"/>
</dbReference>
<name>A0AAN6D3W6_9ASCO</name>
<sequence length="489" mass="54164">MSLSVTELNYLIWRYLQEGGLEVSAYALQDETKINEYDERYSDRIPLGCLVDLVQKGILYYKVNDMIQKGGEIAPEDIINMNFNLLSSISQPSDGVEKRSIEPMPVVANSTSQPISSMGQNGRMEDDNEFTVVLRNSFVFPASLASNWNPHEPNVLAWGQRDVTSNICTLSWDDSSKAFIPQSQPLPHPISCKEIVAISWSPKGHTLVTASENGELRLWDSSGSIRFIMALHHSPVLAIQWSPNSAYLVSLDITNKVVVWDSQTGQSIQHIDNLSTDNTDKCLGTDACWIDNTKFVLPGSDYSLHVYQLGDGQPIGVLAGHTDTISLIMYNSELRLLCSASDDQTVRIWKGNSINSLQVLTGHSQPLTYVNWCKLGDGNWYIITCSLDGSLKLWDFLKNRVLDSRLVDNGSPILVASLSPDSTKLATGDSDGNIMLWTITATRKFKQLSYYQPGKVENSNFISAIDWNSTSNLISVGYSGTSSCVIKIV</sequence>
<comment type="subcellular location">
    <subcellularLocation>
        <location evidence="1">Nucleus</location>
    </subcellularLocation>
</comment>
<evidence type="ECO:0000256" key="3">
    <source>
        <dbReference type="ARBA" id="ARBA00022737"/>
    </source>
</evidence>
<dbReference type="InterPro" id="IPR045183">
    <property type="entry name" value="Ebi-like"/>
</dbReference>
<dbReference type="Pfam" id="PF08513">
    <property type="entry name" value="LisH"/>
    <property type="match status" value="1"/>
</dbReference>
<dbReference type="GO" id="GO:0006357">
    <property type="term" value="P:regulation of transcription by RNA polymerase II"/>
    <property type="evidence" value="ECO:0007669"/>
    <property type="project" value="TreeGrafter"/>
</dbReference>
<evidence type="ECO:0000256" key="4">
    <source>
        <dbReference type="ARBA" id="ARBA00023242"/>
    </source>
</evidence>
<organism evidence="6 9">
    <name type="scientific">Ogataea haglerorum</name>
    <dbReference type="NCBI Taxonomy" id="1937702"/>
    <lineage>
        <taxon>Eukaryota</taxon>
        <taxon>Fungi</taxon>
        <taxon>Dikarya</taxon>
        <taxon>Ascomycota</taxon>
        <taxon>Saccharomycotina</taxon>
        <taxon>Pichiomycetes</taxon>
        <taxon>Pichiales</taxon>
        <taxon>Pichiaceae</taxon>
        <taxon>Ogataea</taxon>
    </lineage>
</organism>
<dbReference type="PANTHER" id="PTHR22846">
    <property type="entry name" value="WD40 REPEAT PROTEIN"/>
    <property type="match status" value="1"/>
</dbReference>
<dbReference type="Gene3D" id="1.20.960.30">
    <property type="match status" value="1"/>
</dbReference>
<proteinExistence type="predicted"/>
<evidence type="ECO:0000313" key="7">
    <source>
        <dbReference type="EMBL" id="KAG7765121.1"/>
    </source>
</evidence>
<gene>
    <name evidence="6" type="ORF">KL933_003282</name>
    <name evidence="7" type="ORF">KL946_002988</name>
</gene>